<evidence type="ECO:0000313" key="2">
    <source>
        <dbReference type="EMBL" id="KHE42123.1"/>
    </source>
</evidence>
<name>A0ABR4YK51_9BACT</name>
<dbReference type="Proteomes" id="UP000030889">
    <property type="component" value="Unassembled WGS sequence"/>
</dbReference>
<sequence>MFTTLFILSVVGFVYMMYVLVKPEEF</sequence>
<organism evidence="2 3">
    <name type="scientific">Alistipes inops</name>
    <dbReference type="NCBI Taxonomy" id="1501391"/>
    <lineage>
        <taxon>Bacteria</taxon>
        <taxon>Pseudomonadati</taxon>
        <taxon>Bacteroidota</taxon>
        <taxon>Bacteroidia</taxon>
        <taxon>Bacteroidales</taxon>
        <taxon>Rikenellaceae</taxon>
        <taxon>Alistipes</taxon>
    </lineage>
</organism>
<comment type="caution">
    <text evidence="2">The sequence shown here is derived from an EMBL/GenBank/DDBJ whole genome shotgun (WGS) entry which is preliminary data.</text>
</comment>
<feature type="transmembrane region" description="Helical" evidence="1">
    <location>
        <begin position="6"/>
        <end position="21"/>
    </location>
</feature>
<keyword evidence="3" id="KW-1185">Reference proteome</keyword>
<keyword evidence="1" id="KW-0812">Transmembrane</keyword>
<accession>A0ABR4YK51</accession>
<reference evidence="2 3" key="1">
    <citation type="submission" date="2014-09" db="EMBL/GenBank/DDBJ databases">
        <title>Alistipes sp. 627, sp. nov., a novel member of the family Rikenellaceae isolated from human faeces.</title>
        <authorList>
            <person name="Shkoporov A.N."/>
            <person name="Chaplin A.V."/>
            <person name="Motuzova O.V."/>
            <person name="Kafarskaia L.I."/>
            <person name="Khokhlova E.V."/>
            <person name="Efimov B.A."/>
        </authorList>
    </citation>
    <scope>NUCLEOTIDE SEQUENCE [LARGE SCALE GENOMIC DNA]</scope>
    <source>
        <strain evidence="2 3">627</strain>
    </source>
</reference>
<keyword evidence="1" id="KW-0472">Membrane</keyword>
<evidence type="ECO:0000313" key="3">
    <source>
        <dbReference type="Proteomes" id="UP000030889"/>
    </source>
</evidence>
<protein>
    <submittedName>
        <fullName evidence="2">ATPase</fullName>
    </submittedName>
</protein>
<proteinExistence type="predicted"/>
<evidence type="ECO:0000256" key="1">
    <source>
        <dbReference type="SAM" id="Phobius"/>
    </source>
</evidence>
<keyword evidence="1" id="KW-1133">Transmembrane helix</keyword>
<gene>
    <name evidence="2" type="ORF">LG35_06115</name>
</gene>
<dbReference type="EMBL" id="JRGF01000006">
    <property type="protein sequence ID" value="KHE42123.1"/>
    <property type="molecule type" value="Genomic_DNA"/>
</dbReference>